<proteinExistence type="predicted"/>
<name>A0AAV8VS01_9CUCU</name>
<dbReference type="SMART" id="SM00325">
    <property type="entry name" value="RhoGEF"/>
    <property type="match status" value="1"/>
</dbReference>
<evidence type="ECO:0000259" key="1">
    <source>
        <dbReference type="PROSITE" id="PS50010"/>
    </source>
</evidence>
<dbReference type="Gene3D" id="1.20.900.10">
    <property type="entry name" value="Dbl homology (DH) domain"/>
    <property type="match status" value="1"/>
</dbReference>
<dbReference type="PROSITE" id="PS50010">
    <property type="entry name" value="DH_2"/>
    <property type="match status" value="1"/>
</dbReference>
<evidence type="ECO:0000313" key="3">
    <source>
        <dbReference type="Proteomes" id="UP001159042"/>
    </source>
</evidence>
<dbReference type="Pfam" id="PF00621">
    <property type="entry name" value="RhoGEF"/>
    <property type="match status" value="1"/>
</dbReference>
<dbReference type="PANTHER" id="PTHR45818">
    <property type="entry name" value="PROTEIN VAV"/>
    <property type="match status" value="1"/>
</dbReference>
<dbReference type="InterPro" id="IPR035899">
    <property type="entry name" value="DBL_dom_sf"/>
</dbReference>
<comment type="caution">
    <text evidence="2">The sequence shown here is derived from an EMBL/GenBank/DDBJ whole genome shotgun (WGS) entry which is preliminary data.</text>
</comment>
<organism evidence="2 3">
    <name type="scientific">Exocentrus adspersus</name>
    <dbReference type="NCBI Taxonomy" id="1586481"/>
    <lineage>
        <taxon>Eukaryota</taxon>
        <taxon>Metazoa</taxon>
        <taxon>Ecdysozoa</taxon>
        <taxon>Arthropoda</taxon>
        <taxon>Hexapoda</taxon>
        <taxon>Insecta</taxon>
        <taxon>Pterygota</taxon>
        <taxon>Neoptera</taxon>
        <taxon>Endopterygota</taxon>
        <taxon>Coleoptera</taxon>
        <taxon>Polyphaga</taxon>
        <taxon>Cucujiformia</taxon>
        <taxon>Chrysomeloidea</taxon>
        <taxon>Cerambycidae</taxon>
        <taxon>Lamiinae</taxon>
        <taxon>Acanthocinini</taxon>
        <taxon>Exocentrus</taxon>
    </lineage>
</organism>
<dbReference type="CDD" id="cd00160">
    <property type="entry name" value="RhoGEF"/>
    <property type="match status" value="1"/>
</dbReference>
<gene>
    <name evidence="2" type="ORF">NQ315_012592</name>
</gene>
<dbReference type="SUPFAM" id="SSF48065">
    <property type="entry name" value="DBL homology domain (DH-domain)"/>
    <property type="match status" value="1"/>
</dbReference>
<accession>A0AAV8VS01</accession>
<evidence type="ECO:0000313" key="2">
    <source>
        <dbReference type="EMBL" id="KAJ8917102.1"/>
    </source>
</evidence>
<dbReference type="Proteomes" id="UP001159042">
    <property type="component" value="Unassembled WGS sequence"/>
</dbReference>
<dbReference type="GO" id="GO:0016477">
    <property type="term" value="P:cell migration"/>
    <property type="evidence" value="ECO:0007669"/>
    <property type="project" value="TreeGrafter"/>
</dbReference>
<sequence>MALFYVSEMPVRSRGIVEPECHFDMTNEEIYQDLCLDRISVEQPPTFEKRDFVIKELLDTEKNYVDVLSKLKNNFMQPLMSQMRPEDHNTVFFKIKELRDVHSEFLHELLKTKSTPALKLSNIFMRFREKFLLYGMYCANLTKATTLLQELCDNDEVFNQAVIKYEKEDNNGRFKLRDVLSVPMQRILKYHLLLDKLIENTDPVSIVTKERHFEGWTHNTVKHMRIYCTNDVPSDSLKYSLSKS</sequence>
<dbReference type="GO" id="GO:0005737">
    <property type="term" value="C:cytoplasm"/>
    <property type="evidence" value="ECO:0007669"/>
    <property type="project" value="TreeGrafter"/>
</dbReference>
<protein>
    <recommendedName>
        <fullName evidence="1">DH domain-containing protein</fullName>
    </recommendedName>
</protein>
<keyword evidence="3" id="KW-1185">Reference proteome</keyword>
<dbReference type="EMBL" id="JANEYG010000035">
    <property type="protein sequence ID" value="KAJ8917102.1"/>
    <property type="molecule type" value="Genomic_DNA"/>
</dbReference>
<reference evidence="2 3" key="1">
    <citation type="journal article" date="2023" name="Insect Mol. Biol.">
        <title>Genome sequencing provides insights into the evolution of gene families encoding plant cell wall-degrading enzymes in longhorned beetles.</title>
        <authorList>
            <person name="Shin N.R."/>
            <person name="Okamura Y."/>
            <person name="Kirsch R."/>
            <person name="Pauchet Y."/>
        </authorList>
    </citation>
    <scope>NUCLEOTIDE SEQUENCE [LARGE SCALE GENOMIC DNA]</scope>
    <source>
        <strain evidence="2">EAD_L_NR</strain>
    </source>
</reference>
<dbReference type="InterPro" id="IPR000219">
    <property type="entry name" value="DH_dom"/>
</dbReference>
<feature type="non-terminal residue" evidence="2">
    <location>
        <position position="244"/>
    </location>
</feature>
<dbReference type="AlphaFoldDB" id="A0AAV8VS01"/>
<dbReference type="GO" id="GO:0005085">
    <property type="term" value="F:guanyl-nucleotide exchange factor activity"/>
    <property type="evidence" value="ECO:0007669"/>
    <property type="project" value="InterPro"/>
</dbReference>
<dbReference type="PANTHER" id="PTHR45818:SF3">
    <property type="entry name" value="PROTEIN VAV"/>
    <property type="match status" value="1"/>
</dbReference>
<feature type="domain" description="DH" evidence="1">
    <location>
        <begin position="49"/>
        <end position="244"/>
    </location>
</feature>